<keyword evidence="3" id="KW-1185">Reference proteome</keyword>
<dbReference type="Proteomes" id="UP000826234">
    <property type="component" value="Unassembled WGS sequence"/>
</dbReference>
<gene>
    <name evidence="2" type="ORF">JD844_028598</name>
</gene>
<accession>A0ABQ7SI58</accession>
<sequence length="152" mass="18065">MEQLEKINFRCKPTFREGSSRSPREGQFLMMPYKKWLGMFYENLFSLCTLFLYPCLCCLPLQNFVRHHWVHRRRQEGKCKQCGKLRTVNLCRYEVFLSLQGFQQKFSFHSKEIVAISCSWCKQAVSNFCSRIVYKYQQGFNGFVVMPLVASL</sequence>
<organism evidence="2 3">
    <name type="scientific">Phrynosoma platyrhinos</name>
    <name type="common">Desert horned lizard</name>
    <dbReference type="NCBI Taxonomy" id="52577"/>
    <lineage>
        <taxon>Eukaryota</taxon>
        <taxon>Metazoa</taxon>
        <taxon>Chordata</taxon>
        <taxon>Craniata</taxon>
        <taxon>Vertebrata</taxon>
        <taxon>Euteleostomi</taxon>
        <taxon>Lepidosauria</taxon>
        <taxon>Squamata</taxon>
        <taxon>Bifurcata</taxon>
        <taxon>Unidentata</taxon>
        <taxon>Episquamata</taxon>
        <taxon>Toxicofera</taxon>
        <taxon>Iguania</taxon>
        <taxon>Phrynosomatidae</taxon>
        <taxon>Phrynosomatinae</taxon>
        <taxon>Phrynosoma</taxon>
    </lineage>
</organism>
<reference evidence="2 3" key="1">
    <citation type="journal article" date="2022" name="Gigascience">
        <title>A chromosome-level genome assembly and annotation of the desert horned lizard, Phrynosoma platyrhinos, provides insight into chromosomal rearrangements among reptiles.</title>
        <authorList>
            <person name="Koochekian N."/>
            <person name="Ascanio A."/>
            <person name="Farleigh K."/>
            <person name="Card D.C."/>
            <person name="Schield D.R."/>
            <person name="Castoe T.A."/>
            <person name="Jezkova T."/>
        </authorList>
    </citation>
    <scope>NUCLEOTIDE SEQUENCE [LARGE SCALE GENOMIC DNA]</scope>
    <source>
        <strain evidence="2">NK-2021</strain>
    </source>
</reference>
<evidence type="ECO:0000256" key="1">
    <source>
        <dbReference type="SAM" id="Phobius"/>
    </source>
</evidence>
<proteinExistence type="predicted"/>
<protein>
    <submittedName>
        <fullName evidence="2">Uncharacterized protein</fullName>
    </submittedName>
</protein>
<comment type="caution">
    <text evidence="2">The sequence shown here is derived from an EMBL/GenBank/DDBJ whole genome shotgun (WGS) entry which is preliminary data.</text>
</comment>
<evidence type="ECO:0000313" key="3">
    <source>
        <dbReference type="Proteomes" id="UP000826234"/>
    </source>
</evidence>
<keyword evidence="1" id="KW-0472">Membrane</keyword>
<feature type="transmembrane region" description="Helical" evidence="1">
    <location>
        <begin position="44"/>
        <end position="65"/>
    </location>
</feature>
<evidence type="ECO:0000313" key="2">
    <source>
        <dbReference type="EMBL" id="KAH0617028.1"/>
    </source>
</evidence>
<keyword evidence="1" id="KW-1133">Transmembrane helix</keyword>
<name>A0ABQ7SI58_PHRPL</name>
<dbReference type="EMBL" id="JAIPUX010005290">
    <property type="protein sequence ID" value="KAH0617028.1"/>
    <property type="molecule type" value="Genomic_DNA"/>
</dbReference>
<keyword evidence="1" id="KW-0812">Transmembrane</keyword>